<dbReference type="AlphaFoldDB" id="A0A811U5K9"/>
<dbReference type="EMBL" id="CAJHJT010000001">
    <property type="protein sequence ID" value="CAD6993476.1"/>
    <property type="molecule type" value="Genomic_DNA"/>
</dbReference>
<feature type="non-terminal residue" evidence="1">
    <location>
        <position position="1"/>
    </location>
</feature>
<keyword evidence="2" id="KW-1185">Reference proteome</keyword>
<feature type="non-terminal residue" evidence="1">
    <location>
        <position position="86"/>
    </location>
</feature>
<organism evidence="1 2">
    <name type="scientific">Ceratitis capitata</name>
    <name type="common">Mediterranean fruit fly</name>
    <name type="synonym">Tephritis capitata</name>
    <dbReference type="NCBI Taxonomy" id="7213"/>
    <lineage>
        <taxon>Eukaryota</taxon>
        <taxon>Metazoa</taxon>
        <taxon>Ecdysozoa</taxon>
        <taxon>Arthropoda</taxon>
        <taxon>Hexapoda</taxon>
        <taxon>Insecta</taxon>
        <taxon>Pterygota</taxon>
        <taxon>Neoptera</taxon>
        <taxon>Endopterygota</taxon>
        <taxon>Diptera</taxon>
        <taxon>Brachycera</taxon>
        <taxon>Muscomorpha</taxon>
        <taxon>Tephritoidea</taxon>
        <taxon>Tephritidae</taxon>
        <taxon>Ceratitis</taxon>
        <taxon>Ceratitis</taxon>
    </lineage>
</organism>
<sequence length="86" mass="8961">GEEIVTSVLKSSSAPMPATATHAIDISTVETAQSDNIQHFHKLSSSSALPLGSVGAGGGRGNLQTNGLQLPVLSVRQLCVLRQFYN</sequence>
<evidence type="ECO:0000313" key="2">
    <source>
        <dbReference type="Proteomes" id="UP000606786"/>
    </source>
</evidence>
<evidence type="ECO:0000313" key="1">
    <source>
        <dbReference type="EMBL" id="CAD6993476.1"/>
    </source>
</evidence>
<accession>A0A811U5K9</accession>
<gene>
    <name evidence="1" type="ORF">CCAP1982_LOCUS2288</name>
</gene>
<comment type="caution">
    <text evidence="1">The sequence shown here is derived from an EMBL/GenBank/DDBJ whole genome shotgun (WGS) entry which is preliminary data.</text>
</comment>
<protein>
    <submittedName>
        <fullName evidence="1">(Mediterranean fruit fly) hypothetical protein</fullName>
    </submittedName>
</protein>
<name>A0A811U5K9_CERCA</name>
<reference evidence="1" key="1">
    <citation type="submission" date="2020-11" db="EMBL/GenBank/DDBJ databases">
        <authorList>
            <person name="Whitehead M."/>
        </authorList>
    </citation>
    <scope>NUCLEOTIDE SEQUENCE</scope>
    <source>
        <strain evidence="1">EGII</strain>
    </source>
</reference>
<dbReference type="Proteomes" id="UP000606786">
    <property type="component" value="Unassembled WGS sequence"/>
</dbReference>
<proteinExistence type="predicted"/>